<dbReference type="EMBL" id="JASCZI010181905">
    <property type="protein sequence ID" value="MED6186354.1"/>
    <property type="molecule type" value="Genomic_DNA"/>
</dbReference>
<organism evidence="1 2">
    <name type="scientific">Stylosanthes scabra</name>
    <dbReference type="NCBI Taxonomy" id="79078"/>
    <lineage>
        <taxon>Eukaryota</taxon>
        <taxon>Viridiplantae</taxon>
        <taxon>Streptophyta</taxon>
        <taxon>Embryophyta</taxon>
        <taxon>Tracheophyta</taxon>
        <taxon>Spermatophyta</taxon>
        <taxon>Magnoliopsida</taxon>
        <taxon>eudicotyledons</taxon>
        <taxon>Gunneridae</taxon>
        <taxon>Pentapetalae</taxon>
        <taxon>rosids</taxon>
        <taxon>fabids</taxon>
        <taxon>Fabales</taxon>
        <taxon>Fabaceae</taxon>
        <taxon>Papilionoideae</taxon>
        <taxon>50 kb inversion clade</taxon>
        <taxon>dalbergioids sensu lato</taxon>
        <taxon>Dalbergieae</taxon>
        <taxon>Pterocarpus clade</taxon>
        <taxon>Stylosanthes</taxon>
    </lineage>
</organism>
<gene>
    <name evidence="1" type="ORF">PIB30_065851</name>
</gene>
<accession>A0ABU6WLX9</accession>
<name>A0ABU6WLX9_9FABA</name>
<proteinExistence type="predicted"/>
<reference evidence="1 2" key="1">
    <citation type="journal article" date="2023" name="Plants (Basel)">
        <title>Bridging the Gap: Combining Genomics and Transcriptomics Approaches to Understand Stylosanthes scabra, an Orphan Legume from the Brazilian Caatinga.</title>
        <authorList>
            <person name="Ferreira-Neto J.R.C."/>
            <person name="da Silva M.D."/>
            <person name="Binneck E."/>
            <person name="de Melo N.F."/>
            <person name="da Silva R.H."/>
            <person name="de Melo A.L.T.M."/>
            <person name="Pandolfi V."/>
            <person name="Bustamante F.O."/>
            <person name="Brasileiro-Vidal A.C."/>
            <person name="Benko-Iseppon A.M."/>
        </authorList>
    </citation>
    <scope>NUCLEOTIDE SEQUENCE [LARGE SCALE GENOMIC DNA]</scope>
    <source>
        <tissue evidence="1">Leaves</tissue>
    </source>
</reference>
<evidence type="ECO:0000313" key="1">
    <source>
        <dbReference type="EMBL" id="MED6186354.1"/>
    </source>
</evidence>
<sequence>MSKYLRNRMSIELPGSTNTLRILVLMVDAEMTSGWFMLLVVCLISSEEKTITGGGFQTRGLGMTSTARHECLLHFAAVLDGGFLYSGIPPEIIAILRCVLRSLGLSFRLSILGSGLFGRCLTLLSSSLFLYLPVYSRNFPFFSPCLTKSRRSRHSSVSCPRCLWYLQYECRSPLPVFFMVLGAGTFST</sequence>
<keyword evidence="2" id="KW-1185">Reference proteome</keyword>
<dbReference type="Proteomes" id="UP001341840">
    <property type="component" value="Unassembled WGS sequence"/>
</dbReference>
<comment type="caution">
    <text evidence="1">The sequence shown here is derived from an EMBL/GenBank/DDBJ whole genome shotgun (WGS) entry which is preliminary data.</text>
</comment>
<protein>
    <submittedName>
        <fullName evidence="1">Uncharacterized protein</fullName>
    </submittedName>
</protein>
<evidence type="ECO:0000313" key="2">
    <source>
        <dbReference type="Proteomes" id="UP001341840"/>
    </source>
</evidence>